<keyword evidence="10" id="KW-1185">Reference proteome</keyword>
<evidence type="ECO:0000256" key="6">
    <source>
        <dbReference type="SAM" id="Phobius"/>
    </source>
</evidence>
<name>T0FC28_9LEPT</name>
<evidence type="ECO:0000256" key="3">
    <source>
        <dbReference type="ARBA" id="ARBA00022748"/>
    </source>
</evidence>
<dbReference type="InterPro" id="IPR036249">
    <property type="entry name" value="Thioredoxin-like_sf"/>
</dbReference>
<feature type="transmembrane region" description="Helical" evidence="6">
    <location>
        <begin position="271"/>
        <end position="288"/>
    </location>
</feature>
<keyword evidence="2 6" id="KW-0812">Transmembrane</keyword>
<keyword evidence="5 6" id="KW-0472">Membrane</keyword>
<proteinExistence type="predicted"/>
<dbReference type="STRING" id="1049789.LEP1GSC050_4129"/>
<dbReference type="SUPFAM" id="SSF52833">
    <property type="entry name" value="Thioredoxin-like"/>
    <property type="match status" value="1"/>
</dbReference>
<dbReference type="GO" id="GO:0017004">
    <property type="term" value="P:cytochrome complex assembly"/>
    <property type="evidence" value="ECO:0007669"/>
    <property type="project" value="UniProtKB-KW"/>
</dbReference>
<feature type="signal peptide" evidence="7">
    <location>
        <begin position="1"/>
        <end position="22"/>
    </location>
</feature>
<dbReference type="OrthoDB" id="7629852at2"/>
<dbReference type="RefSeq" id="WP_010568726.1">
    <property type="nucleotide sequence ID" value="NZ_AHMO02000008.1"/>
</dbReference>
<keyword evidence="7" id="KW-0732">Signal</keyword>
<dbReference type="Pfam" id="PF02683">
    <property type="entry name" value="DsbD_TM"/>
    <property type="match status" value="1"/>
</dbReference>
<evidence type="ECO:0000256" key="7">
    <source>
        <dbReference type="SAM" id="SignalP"/>
    </source>
</evidence>
<evidence type="ECO:0000256" key="2">
    <source>
        <dbReference type="ARBA" id="ARBA00022692"/>
    </source>
</evidence>
<sequence>MKARAILFPLLVFFLSSGSLFAQSGGDVISNLNTWVESQVVGNSISFSSLIVLSIGGILASLLPCTYPLYPITVTIIQKRSVNSRRWSHPLVYYSGLAFMYMGFGFIAGFTGGAFNSILRLPETNLIIASFIFILGLSAMELVMLPFFGGREMTTRSNTGFLGTFLLGMGAGLISSPCIGPIVVSILLQITTSIETVSFQSVSIAALKMLFFGFGVGIPFLLIGAFGISLPKSGRWMKWIQYSLGALVLYYSYSYYEKAMIGFGFTNKESLSIIGGLAIVLLSTYLFQNPEVFKTERMKKSLTICGALVGVFILFHSELKSTTPLLSNENPGNFQTVKEGNLTWFRSKEDAFQVAKMNNQKVFIDFYADWCTNCVEFKKMTQSNPVLNSGLQKATLYKVMDHDEEFTNYLSDPKLAELKLGLPFFAVFDHNKNLIFKTNDYLKIQEMIQSIEN</sequence>
<dbReference type="Gene3D" id="3.40.30.10">
    <property type="entry name" value="Glutaredoxin"/>
    <property type="match status" value="1"/>
</dbReference>
<reference evidence="9" key="1">
    <citation type="submission" date="2013-05" db="EMBL/GenBank/DDBJ databases">
        <authorList>
            <person name="Harkins D.M."/>
            <person name="Durkin A.S."/>
            <person name="Brinkac L.M."/>
            <person name="Haft D.H."/>
            <person name="Selengut J.D."/>
            <person name="Sanka R."/>
            <person name="DePew J."/>
            <person name="Purushe J."/>
            <person name="Hartskeerl R.A."/>
            <person name="Ahmed A."/>
            <person name="van der Linden H."/>
            <person name="Goris M.G.A."/>
            <person name="Vinetz J.M."/>
            <person name="Sutton G.G."/>
            <person name="Nierman W.C."/>
            <person name="Fouts D.E."/>
        </authorList>
    </citation>
    <scope>NUCLEOTIDE SEQUENCE [LARGE SCALE GENOMIC DNA]</scope>
    <source>
        <strain evidence="9">5399</strain>
    </source>
</reference>
<dbReference type="GO" id="GO:0045454">
    <property type="term" value="P:cell redox homeostasis"/>
    <property type="evidence" value="ECO:0007669"/>
    <property type="project" value="TreeGrafter"/>
</dbReference>
<dbReference type="GO" id="GO:0016020">
    <property type="term" value="C:membrane"/>
    <property type="evidence" value="ECO:0007669"/>
    <property type="project" value="UniProtKB-SubCell"/>
</dbReference>
<evidence type="ECO:0000256" key="1">
    <source>
        <dbReference type="ARBA" id="ARBA00004141"/>
    </source>
</evidence>
<gene>
    <name evidence="9" type="ORF">LEP1GSC050_4129</name>
</gene>
<evidence type="ECO:0000259" key="8">
    <source>
        <dbReference type="Pfam" id="PF02683"/>
    </source>
</evidence>
<feature type="transmembrane region" description="Helical" evidence="6">
    <location>
        <begin position="202"/>
        <end position="227"/>
    </location>
</feature>
<dbReference type="GO" id="GO:0015035">
    <property type="term" value="F:protein-disulfide reductase activity"/>
    <property type="evidence" value="ECO:0007669"/>
    <property type="project" value="TreeGrafter"/>
</dbReference>
<keyword evidence="3" id="KW-0201">Cytochrome c-type biogenesis</keyword>
<dbReference type="Pfam" id="PF13899">
    <property type="entry name" value="Thioredoxin_7"/>
    <property type="match status" value="1"/>
</dbReference>
<dbReference type="PANTHER" id="PTHR32234:SF0">
    <property type="entry name" value="THIOL:DISULFIDE INTERCHANGE PROTEIN DSBD"/>
    <property type="match status" value="1"/>
</dbReference>
<protein>
    <submittedName>
        <fullName evidence="9">Cytochrome C biogenesis protein transmembrane region</fullName>
    </submittedName>
</protein>
<dbReference type="EMBL" id="AHMO02000008">
    <property type="protein sequence ID" value="EQA45117.1"/>
    <property type="molecule type" value="Genomic_DNA"/>
</dbReference>
<evidence type="ECO:0000256" key="5">
    <source>
        <dbReference type="ARBA" id="ARBA00023136"/>
    </source>
</evidence>
<evidence type="ECO:0000313" key="9">
    <source>
        <dbReference type="EMBL" id="EQA45117.1"/>
    </source>
</evidence>
<feature type="transmembrane region" description="Helical" evidence="6">
    <location>
        <begin position="239"/>
        <end position="256"/>
    </location>
</feature>
<feature type="chain" id="PRO_5004563091" evidence="7">
    <location>
        <begin position="23"/>
        <end position="453"/>
    </location>
</feature>
<feature type="transmembrane region" description="Helical" evidence="6">
    <location>
        <begin position="46"/>
        <end position="70"/>
    </location>
</feature>
<keyword evidence="4 6" id="KW-1133">Transmembrane helix</keyword>
<feature type="transmembrane region" description="Helical" evidence="6">
    <location>
        <begin position="127"/>
        <end position="148"/>
    </location>
</feature>
<accession>T0FC28</accession>
<feature type="transmembrane region" description="Helical" evidence="6">
    <location>
        <begin position="91"/>
        <end position="115"/>
    </location>
</feature>
<dbReference type="InterPro" id="IPR003834">
    <property type="entry name" value="Cyt_c_assmbl_TM_dom"/>
</dbReference>
<feature type="domain" description="Cytochrome C biogenesis protein transmembrane" evidence="8">
    <location>
        <begin position="53"/>
        <end position="251"/>
    </location>
</feature>
<comment type="subcellular location">
    <subcellularLocation>
        <location evidence="1">Membrane</location>
        <topology evidence="1">Multi-pass membrane protein</topology>
    </subcellularLocation>
</comment>
<organism evidence="9 10">
    <name type="scientific">Leptospira broomii serovar Hurstbridge str. 5399</name>
    <dbReference type="NCBI Taxonomy" id="1049789"/>
    <lineage>
        <taxon>Bacteria</taxon>
        <taxon>Pseudomonadati</taxon>
        <taxon>Spirochaetota</taxon>
        <taxon>Spirochaetia</taxon>
        <taxon>Leptospirales</taxon>
        <taxon>Leptospiraceae</taxon>
        <taxon>Leptospira</taxon>
    </lineage>
</organism>
<feature type="transmembrane region" description="Helical" evidence="6">
    <location>
        <begin position="160"/>
        <end position="190"/>
    </location>
</feature>
<comment type="caution">
    <text evidence="9">The sequence shown here is derived from an EMBL/GenBank/DDBJ whole genome shotgun (WGS) entry which is preliminary data.</text>
</comment>
<evidence type="ECO:0000313" key="10">
    <source>
        <dbReference type="Proteomes" id="UP000015454"/>
    </source>
</evidence>
<dbReference type="PANTHER" id="PTHR32234">
    <property type="entry name" value="THIOL:DISULFIDE INTERCHANGE PROTEIN DSBD"/>
    <property type="match status" value="1"/>
</dbReference>
<dbReference type="Proteomes" id="UP000015454">
    <property type="component" value="Unassembled WGS sequence"/>
</dbReference>
<dbReference type="AlphaFoldDB" id="T0FC28"/>
<evidence type="ECO:0000256" key="4">
    <source>
        <dbReference type="ARBA" id="ARBA00022989"/>
    </source>
</evidence>